<name>A0A1Y6BZL9_9BACT</name>
<keyword evidence="2" id="KW-1185">Reference proteome</keyword>
<evidence type="ECO:0000313" key="2">
    <source>
        <dbReference type="Proteomes" id="UP000192907"/>
    </source>
</evidence>
<dbReference type="PROSITE" id="PS51257">
    <property type="entry name" value="PROKAR_LIPOPROTEIN"/>
    <property type="match status" value="1"/>
</dbReference>
<proteinExistence type="predicted"/>
<dbReference type="OrthoDB" id="5748965at2"/>
<reference evidence="2" key="1">
    <citation type="submission" date="2017-04" db="EMBL/GenBank/DDBJ databases">
        <authorList>
            <person name="Varghese N."/>
            <person name="Submissions S."/>
        </authorList>
    </citation>
    <scope>NUCLEOTIDE SEQUENCE [LARGE SCALE GENOMIC DNA]</scope>
    <source>
        <strain evidence="2">RKEM611</strain>
    </source>
</reference>
<dbReference type="Gene3D" id="2.60.120.260">
    <property type="entry name" value="Galactose-binding domain-like"/>
    <property type="match status" value="1"/>
</dbReference>
<sequence>MKTIKRGTIIGAISLLVLAVGCSKPPKISGSAGGAASGDQVPEVEGLPSESLELFTSNVYEPISGQFCNSCHHEESGHHESAENSHNYFLERGADFTKVESSSTVVRVRGGHSCWGSDCNEDADILQAGIQAWLDELVARGFELPEQEFGAKAKATTAFADSTDHTLVVNPAEYMGGAISAATTTNTWATPVMDSPDGAINGYVTAPAGGNPRNANDAAAGTAAYNIEVATAGVHYVWVRAMLPDDDQNEFFVNDGANDFTLIGDPTVDQWAWRQLMTEDDEPVPQEVTLAAGPQTITLREREGGARLSYVLVTPRMDPNTEIFAVKLYDVEVDISDVAGTNASIIATVWEKAQGEDQKKVIGVKELRVKSDKPLTIKGIYPLIDNYYASSHATYSLVEGTFGTPEGEVVATGGATGSTWLAEFATANLGFAFDSVSVAQ</sequence>
<protein>
    <submittedName>
        <fullName evidence="1">Uncharacterized protein</fullName>
    </submittedName>
</protein>
<dbReference type="EMBL" id="FWZT01000009">
    <property type="protein sequence ID" value="SMF28906.1"/>
    <property type="molecule type" value="Genomic_DNA"/>
</dbReference>
<organism evidence="1 2">
    <name type="scientific">Pseudobacteriovorax antillogorgiicola</name>
    <dbReference type="NCBI Taxonomy" id="1513793"/>
    <lineage>
        <taxon>Bacteria</taxon>
        <taxon>Pseudomonadati</taxon>
        <taxon>Bdellovibrionota</taxon>
        <taxon>Oligoflexia</taxon>
        <taxon>Oligoflexales</taxon>
        <taxon>Pseudobacteriovoracaceae</taxon>
        <taxon>Pseudobacteriovorax</taxon>
    </lineage>
</organism>
<gene>
    <name evidence="1" type="ORF">SAMN06296036_10961</name>
</gene>
<accession>A0A1Y6BZL9</accession>
<dbReference type="Proteomes" id="UP000192907">
    <property type="component" value="Unassembled WGS sequence"/>
</dbReference>
<evidence type="ECO:0000313" key="1">
    <source>
        <dbReference type="EMBL" id="SMF28906.1"/>
    </source>
</evidence>
<dbReference type="AlphaFoldDB" id="A0A1Y6BZL9"/>
<dbReference type="RefSeq" id="WP_132319412.1">
    <property type="nucleotide sequence ID" value="NZ_FWZT01000009.1"/>
</dbReference>